<accession>A0A8X7VDG1</accession>
<dbReference type="Proteomes" id="UP000886595">
    <property type="component" value="Unassembled WGS sequence"/>
</dbReference>
<organism evidence="1 2">
    <name type="scientific">Brassica carinata</name>
    <name type="common">Ethiopian mustard</name>
    <name type="synonym">Abyssinian cabbage</name>
    <dbReference type="NCBI Taxonomy" id="52824"/>
    <lineage>
        <taxon>Eukaryota</taxon>
        <taxon>Viridiplantae</taxon>
        <taxon>Streptophyta</taxon>
        <taxon>Embryophyta</taxon>
        <taxon>Tracheophyta</taxon>
        <taxon>Spermatophyta</taxon>
        <taxon>Magnoliopsida</taxon>
        <taxon>eudicotyledons</taxon>
        <taxon>Gunneridae</taxon>
        <taxon>Pentapetalae</taxon>
        <taxon>rosids</taxon>
        <taxon>malvids</taxon>
        <taxon>Brassicales</taxon>
        <taxon>Brassicaceae</taxon>
        <taxon>Brassiceae</taxon>
        <taxon>Brassica</taxon>
    </lineage>
</organism>
<proteinExistence type="predicted"/>
<evidence type="ECO:0000313" key="1">
    <source>
        <dbReference type="EMBL" id="KAG2309193.1"/>
    </source>
</evidence>
<dbReference type="AlphaFoldDB" id="A0A8X7VDG1"/>
<sequence length="78" mass="9065">MSDKTLVSRSRRLDNILDRKENQGMIQHIKSKLHRGFNIHTTRSRGGSLFEEVTEKLERFKVRTVNILVGGEADEEKK</sequence>
<evidence type="ECO:0000313" key="2">
    <source>
        <dbReference type="Proteomes" id="UP000886595"/>
    </source>
</evidence>
<keyword evidence="2" id="KW-1185">Reference proteome</keyword>
<protein>
    <submittedName>
        <fullName evidence="1">Uncharacterized protein</fullName>
    </submittedName>
</protein>
<gene>
    <name evidence="1" type="ORF">Bca52824_028941</name>
</gene>
<reference evidence="1 2" key="1">
    <citation type="submission" date="2020-02" db="EMBL/GenBank/DDBJ databases">
        <authorList>
            <person name="Ma Q."/>
            <person name="Huang Y."/>
            <person name="Song X."/>
            <person name="Pei D."/>
        </authorList>
    </citation>
    <scope>NUCLEOTIDE SEQUENCE [LARGE SCALE GENOMIC DNA]</scope>
    <source>
        <strain evidence="1">Sxm20200214</strain>
        <tissue evidence="1">Leaf</tissue>
    </source>
</reference>
<dbReference type="OrthoDB" id="1076399at2759"/>
<comment type="caution">
    <text evidence="1">The sequence shown here is derived from an EMBL/GenBank/DDBJ whole genome shotgun (WGS) entry which is preliminary data.</text>
</comment>
<name>A0A8X7VDG1_BRACI</name>
<dbReference type="EMBL" id="JAAMPC010000006">
    <property type="protein sequence ID" value="KAG2309193.1"/>
    <property type="molecule type" value="Genomic_DNA"/>
</dbReference>